<accession>A0A150PNY6</accession>
<dbReference type="Pfam" id="PF00072">
    <property type="entry name" value="Response_reg"/>
    <property type="match status" value="1"/>
</dbReference>
<dbReference type="InterPro" id="IPR050595">
    <property type="entry name" value="Bact_response_regulator"/>
</dbReference>
<evidence type="ECO:0000256" key="2">
    <source>
        <dbReference type="PROSITE-ProRule" id="PRU00169"/>
    </source>
</evidence>
<name>A0A150PNY6_SORCE</name>
<keyword evidence="1 2" id="KW-0597">Phosphoprotein</keyword>
<evidence type="ECO:0000256" key="1">
    <source>
        <dbReference type="ARBA" id="ARBA00022553"/>
    </source>
</evidence>
<proteinExistence type="predicted"/>
<protein>
    <submittedName>
        <fullName evidence="4">Two-component system response regulator</fullName>
    </submittedName>
</protein>
<dbReference type="PANTHER" id="PTHR44591">
    <property type="entry name" value="STRESS RESPONSE REGULATOR PROTEIN 1"/>
    <property type="match status" value="1"/>
</dbReference>
<dbReference type="Gene3D" id="3.40.50.2300">
    <property type="match status" value="1"/>
</dbReference>
<dbReference type="InterPro" id="IPR011006">
    <property type="entry name" value="CheY-like_superfamily"/>
</dbReference>
<dbReference type="PANTHER" id="PTHR44591:SF25">
    <property type="entry name" value="CHEMOTAXIS TWO-COMPONENT RESPONSE REGULATOR"/>
    <property type="match status" value="1"/>
</dbReference>
<dbReference type="AlphaFoldDB" id="A0A150PNY6"/>
<reference evidence="4 5" key="1">
    <citation type="submission" date="2014-02" db="EMBL/GenBank/DDBJ databases">
        <title>The small core and large imbalanced accessory genome model reveals a collaborative survival strategy of Sorangium cellulosum strains in nature.</title>
        <authorList>
            <person name="Han K."/>
            <person name="Peng R."/>
            <person name="Blom J."/>
            <person name="Li Y.-Z."/>
        </authorList>
    </citation>
    <scope>NUCLEOTIDE SEQUENCE [LARGE SCALE GENOMIC DNA]</scope>
    <source>
        <strain evidence="4 5">So0157-18</strain>
    </source>
</reference>
<evidence type="ECO:0000313" key="5">
    <source>
        <dbReference type="Proteomes" id="UP000075604"/>
    </source>
</evidence>
<dbReference type="SUPFAM" id="SSF52172">
    <property type="entry name" value="CheY-like"/>
    <property type="match status" value="1"/>
</dbReference>
<evidence type="ECO:0000259" key="3">
    <source>
        <dbReference type="PROSITE" id="PS50110"/>
    </source>
</evidence>
<dbReference type="PROSITE" id="PS50110">
    <property type="entry name" value="RESPONSE_REGULATORY"/>
    <property type="match status" value="1"/>
</dbReference>
<gene>
    <name evidence="4" type="ORF">BE04_38715</name>
</gene>
<dbReference type="InterPro" id="IPR001789">
    <property type="entry name" value="Sig_transdc_resp-reg_receiver"/>
</dbReference>
<sequence>MAKKILLVEDSNTVRQQVGILLSGAGYSIVEADNGRDAVAVVSAHKGDLAMIIADVNMPVMNGIEMLESLRDNGLASGVPILMLTTEGQPELIDKARKAGAKGWIIKPFKPDLLLAAVKKLAGEP</sequence>
<dbReference type="GO" id="GO:0000160">
    <property type="term" value="P:phosphorelay signal transduction system"/>
    <property type="evidence" value="ECO:0007669"/>
    <property type="project" value="InterPro"/>
</dbReference>
<organism evidence="4 5">
    <name type="scientific">Sorangium cellulosum</name>
    <name type="common">Polyangium cellulosum</name>
    <dbReference type="NCBI Taxonomy" id="56"/>
    <lineage>
        <taxon>Bacteria</taxon>
        <taxon>Pseudomonadati</taxon>
        <taxon>Myxococcota</taxon>
        <taxon>Polyangia</taxon>
        <taxon>Polyangiales</taxon>
        <taxon>Polyangiaceae</taxon>
        <taxon>Sorangium</taxon>
    </lineage>
</organism>
<feature type="domain" description="Response regulatory" evidence="3">
    <location>
        <begin position="4"/>
        <end position="122"/>
    </location>
</feature>
<evidence type="ECO:0000313" key="4">
    <source>
        <dbReference type="EMBL" id="KYF57415.1"/>
    </source>
</evidence>
<comment type="caution">
    <text evidence="4">The sequence shown here is derived from an EMBL/GenBank/DDBJ whole genome shotgun (WGS) entry which is preliminary data.</text>
</comment>
<dbReference type="Proteomes" id="UP000075604">
    <property type="component" value="Unassembled WGS sequence"/>
</dbReference>
<feature type="modified residue" description="4-aspartylphosphate" evidence="2">
    <location>
        <position position="55"/>
    </location>
</feature>
<dbReference type="SMART" id="SM00448">
    <property type="entry name" value="REC"/>
    <property type="match status" value="1"/>
</dbReference>
<dbReference type="EMBL" id="JELX01001862">
    <property type="protein sequence ID" value="KYF57415.1"/>
    <property type="molecule type" value="Genomic_DNA"/>
</dbReference>